<sequence length="236" mass="22869">MTQARPAHGRPRAAAAALAFAGAALVLLVGREALAVAPVPAVIAVAAAALLGLAALGARLVRPRLGSDNPATLTAPAMGAMAVCLPVALLGERLTTSLAGGLAGLGLSVGLTGLVVGAGLTVARAAGKEAGETSGRLLWAMIGGAVAGALFVPLVAVPKLSPLNACLDGGIGCAAVGIICAAAAPHGKRSLETWLSVLALIFVLMLPLSSLIDARSSAWCDPSAAAALPVAAKPAP</sequence>
<accession>K6FHK6</accession>
<feature type="transmembrane region" description="Helical" evidence="1">
    <location>
        <begin position="102"/>
        <end position="125"/>
    </location>
</feature>
<feature type="transmembrane region" description="Helical" evidence="1">
    <location>
        <begin position="191"/>
        <end position="212"/>
    </location>
</feature>
<feature type="transmembrane region" description="Helical" evidence="1">
    <location>
        <begin position="73"/>
        <end position="90"/>
    </location>
</feature>
<evidence type="ECO:0000256" key="1">
    <source>
        <dbReference type="SAM" id="Phobius"/>
    </source>
</evidence>
<keyword evidence="1" id="KW-1133">Transmembrane helix</keyword>
<name>K6FHK6_9BACT</name>
<evidence type="ECO:0000313" key="3">
    <source>
        <dbReference type="Proteomes" id="UP000006272"/>
    </source>
</evidence>
<organism evidence="2 3">
    <name type="scientific">Solidesulfovibrio magneticus str. Maddingley MBC34</name>
    <dbReference type="NCBI Taxonomy" id="1206767"/>
    <lineage>
        <taxon>Bacteria</taxon>
        <taxon>Pseudomonadati</taxon>
        <taxon>Thermodesulfobacteriota</taxon>
        <taxon>Desulfovibrionia</taxon>
        <taxon>Desulfovibrionales</taxon>
        <taxon>Desulfovibrionaceae</taxon>
        <taxon>Solidesulfovibrio</taxon>
    </lineage>
</organism>
<evidence type="ECO:0000313" key="2">
    <source>
        <dbReference type="EMBL" id="EKO38042.1"/>
    </source>
</evidence>
<proteinExistence type="predicted"/>
<gene>
    <name evidence="2" type="ORF">B193_3274</name>
</gene>
<feature type="transmembrane region" description="Helical" evidence="1">
    <location>
        <begin position="162"/>
        <end position="184"/>
    </location>
</feature>
<protein>
    <submittedName>
        <fullName evidence="2">Uncharacterized protein</fullName>
    </submittedName>
</protein>
<keyword evidence="1" id="KW-0472">Membrane</keyword>
<keyword evidence="1" id="KW-0812">Transmembrane</keyword>
<dbReference type="PATRIC" id="fig|1206767.3.peg.3209"/>
<dbReference type="EMBL" id="ALAO01000303">
    <property type="protein sequence ID" value="EKO38042.1"/>
    <property type="molecule type" value="Genomic_DNA"/>
</dbReference>
<feature type="transmembrane region" description="Helical" evidence="1">
    <location>
        <begin position="43"/>
        <end position="61"/>
    </location>
</feature>
<comment type="caution">
    <text evidence="2">The sequence shown here is derived from an EMBL/GenBank/DDBJ whole genome shotgun (WGS) entry which is preliminary data.</text>
</comment>
<dbReference type="Proteomes" id="UP000006272">
    <property type="component" value="Unassembled WGS sequence"/>
</dbReference>
<feature type="transmembrane region" description="Helical" evidence="1">
    <location>
        <begin position="137"/>
        <end position="156"/>
    </location>
</feature>
<reference evidence="2 3" key="1">
    <citation type="submission" date="2012-07" db="EMBL/GenBank/DDBJ databases">
        <title>Draft genome sequence of Desulfovibrio magneticus str. Maddingley MBC34 obtained from a metagenomic sequence of a methanogenic enrichment isolated from coal-seam formation water in Victoria, Australia.</title>
        <authorList>
            <person name="Greenfield P."/>
            <person name="Hendry P."/>
            <person name="Li D."/>
            <person name="Rosewarne C.P."/>
            <person name="Tran-Dinh N."/>
            <person name="Elbourne L.D.H."/>
            <person name="Paulsen I.T."/>
            <person name="Midgley D.J."/>
        </authorList>
    </citation>
    <scope>NUCLEOTIDE SEQUENCE [LARGE SCALE GENOMIC DNA]</scope>
    <source>
        <strain evidence="3">Maddingley MBC34</strain>
    </source>
</reference>
<dbReference type="AlphaFoldDB" id="K6FHK6"/>